<dbReference type="Pfam" id="PF02604">
    <property type="entry name" value="PhdYeFM_antitox"/>
    <property type="match status" value="1"/>
</dbReference>
<comment type="caution">
    <text evidence="3">The sequence shown here is derived from an EMBL/GenBank/DDBJ whole genome shotgun (WGS) entry which is preliminary data.</text>
</comment>
<dbReference type="PANTHER" id="PTHR33713:SF6">
    <property type="entry name" value="ANTITOXIN YEFM"/>
    <property type="match status" value="1"/>
</dbReference>
<name>A0ABT1Y8U1_9FIRM</name>
<dbReference type="Gene3D" id="3.40.1620.10">
    <property type="entry name" value="YefM-like domain"/>
    <property type="match status" value="1"/>
</dbReference>
<sequence length="85" mass="9616">MTIINATTARNNFFKLIEEALTTHEPVYITSKTGNVVVLSEEDYRSIQETLYLCSVPTMREKIMEGLNTPLDECIEDDLEDTAGE</sequence>
<dbReference type="RefSeq" id="WP_257913499.1">
    <property type="nucleotide sequence ID" value="NZ_JANPWE010000005.1"/>
</dbReference>
<gene>
    <name evidence="3" type="ORF">NVS47_11195</name>
</gene>
<comment type="function">
    <text evidence="2">Antitoxin component of a type II toxin-antitoxin (TA) system.</text>
</comment>
<evidence type="ECO:0000313" key="4">
    <source>
        <dbReference type="Proteomes" id="UP001524944"/>
    </source>
</evidence>
<accession>A0ABT1Y8U1</accession>
<dbReference type="Proteomes" id="UP001524944">
    <property type="component" value="Unassembled WGS sequence"/>
</dbReference>
<dbReference type="InterPro" id="IPR051405">
    <property type="entry name" value="phD/YefM_antitoxin"/>
</dbReference>
<dbReference type="EMBL" id="JANPWE010000005">
    <property type="protein sequence ID" value="MCR6546071.1"/>
    <property type="molecule type" value="Genomic_DNA"/>
</dbReference>
<dbReference type="NCBIfam" id="TIGR01552">
    <property type="entry name" value="phd_fam"/>
    <property type="match status" value="1"/>
</dbReference>
<reference evidence="3 4" key="1">
    <citation type="submission" date="2022-08" db="EMBL/GenBank/DDBJ databases">
        <title>Proteogenomics of the novel Dehalobacterium formicoaceticum strain EZ94 highlights a key role of methyltransferases during anaerobic dichloromethane degradation.</title>
        <authorList>
            <person name="Wasmund K."/>
        </authorList>
    </citation>
    <scope>NUCLEOTIDE SEQUENCE [LARGE SCALE GENOMIC DNA]</scope>
    <source>
        <strain evidence="3 4">EZ94</strain>
    </source>
</reference>
<keyword evidence="4" id="KW-1185">Reference proteome</keyword>
<evidence type="ECO:0000256" key="2">
    <source>
        <dbReference type="RuleBase" id="RU362080"/>
    </source>
</evidence>
<dbReference type="InterPro" id="IPR036165">
    <property type="entry name" value="YefM-like_sf"/>
</dbReference>
<comment type="similarity">
    <text evidence="1 2">Belongs to the phD/YefM antitoxin family.</text>
</comment>
<dbReference type="SUPFAM" id="SSF143120">
    <property type="entry name" value="YefM-like"/>
    <property type="match status" value="1"/>
</dbReference>
<evidence type="ECO:0000313" key="3">
    <source>
        <dbReference type="EMBL" id="MCR6546071.1"/>
    </source>
</evidence>
<dbReference type="InterPro" id="IPR006442">
    <property type="entry name" value="Antitoxin_Phd/YefM"/>
</dbReference>
<protein>
    <recommendedName>
        <fullName evidence="2">Antitoxin</fullName>
    </recommendedName>
</protein>
<proteinExistence type="inferred from homology"/>
<dbReference type="PANTHER" id="PTHR33713">
    <property type="entry name" value="ANTITOXIN YAFN-RELATED"/>
    <property type="match status" value="1"/>
</dbReference>
<evidence type="ECO:0000256" key="1">
    <source>
        <dbReference type="ARBA" id="ARBA00009981"/>
    </source>
</evidence>
<organism evidence="3 4">
    <name type="scientific">Dehalobacterium formicoaceticum</name>
    <dbReference type="NCBI Taxonomy" id="51515"/>
    <lineage>
        <taxon>Bacteria</taxon>
        <taxon>Bacillati</taxon>
        <taxon>Bacillota</taxon>
        <taxon>Clostridia</taxon>
        <taxon>Eubacteriales</taxon>
        <taxon>Peptococcaceae</taxon>
        <taxon>Dehalobacterium</taxon>
    </lineage>
</organism>